<organism evidence="1 2">
    <name type="scientific">Thermocrispum agreste</name>
    <dbReference type="NCBI Taxonomy" id="37925"/>
    <lineage>
        <taxon>Bacteria</taxon>
        <taxon>Bacillati</taxon>
        <taxon>Actinomycetota</taxon>
        <taxon>Actinomycetes</taxon>
        <taxon>Pseudonocardiales</taxon>
        <taxon>Pseudonocardiaceae</taxon>
        <taxon>Thermocrispum</taxon>
    </lineage>
</organism>
<protein>
    <submittedName>
        <fullName evidence="1">Uncharacterized protein</fullName>
    </submittedName>
</protein>
<gene>
    <name evidence="1" type="ORF">DIU77_002595</name>
</gene>
<evidence type="ECO:0000313" key="2">
    <source>
        <dbReference type="Proteomes" id="UP000249324"/>
    </source>
</evidence>
<comment type="caution">
    <text evidence="1">The sequence shown here is derived from an EMBL/GenBank/DDBJ whole genome shotgun (WGS) entry which is preliminary data.</text>
</comment>
<sequence>MGKDAVLSHLAIHPDDDDVGSQFVKQSRTWFDSVWNTVARGLSE</sequence>
<name>A0ABD6FDL1_9PSEU</name>
<proteinExistence type="predicted"/>
<dbReference type="AlphaFoldDB" id="A0ABD6FDL1"/>
<dbReference type="EMBL" id="QGUI02000016">
    <property type="protein sequence ID" value="MFO7191117.1"/>
    <property type="molecule type" value="Genomic_DNA"/>
</dbReference>
<reference evidence="1 2" key="1">
    <citation type="journal article" date="2021" name="BMC Genomics">
        <title>Genome-resolved metagenome and metatranscriptome analyses of thermophilic composting reveal key bacterial players and their metabolic interactions.</title>
        <authorList>
            <person name="Braga L.P.P."/>
            <person name="Pereira R.V."/>
            <person name="Martins L.F."/>
            <person name="Moura L.M.S."/>
            <person name="Sanchez F.B."/>
            <person name="Patane J.S.L."/>
            <person name="da Silva A.M."/>
            <person name="Setubal J.C."/>
        </authorList>
    </citation>
    <scope>NUCLEOTIDE SEQUENCE [LARGE SCALE GENOMIC DNA]</scope>
    <source>
        <strain evidence="1">ZC4RG45</strain>
    </source>
</reference>
<evidence type="ECO:0000313" key="1">
    <source>
        <dbReference type="EMBL" id="MFO7191117.1"/>
    </source>
</evidence>
<accession>A0ABD6FDL1</accession>
<dbReference type="Proteomes" id="UP000249324">
    <property type="component" value="Unassembled WGS sequence"/>
</dbReference>